<reference evidence="3" key="1">
    <citation type="submission" date="2020-10" db="EMBL/GenBank/DDBJ databases">
        <title>Phylogeny of dyella-like bacteria.</title>
        <authorList>
            <person name="Fu J."/>
        </authorList>
    </citation>
    <scope>NUCLEOTIDE SEQUENCE</scope>
    <source>
        <strain evidence="3">DHOC52</strain>
    </source>
</reference>
<feature type="coiled-coil region" evidence="1">
    <location>
        <begin position="92"/>
        <end position="126"/>
    </location>
</feature>
<protein>
    <submittedName>
        <fullName evidence="3">Uncharacterized protein</fullName>
    </submittedName>
</protein>
<keyword evidence="2" id="KW-0812">Transmembrane</keyword>
<keyword evidence="4" id="KW-1185">Reference proteome</keyword>
<dbReference type="Proteomes" id="UP001430149">
    <property type="component" value="Unassembled WGS sequence"/>
</dbReference>
<proteinExistence type="predicted"/>
<evidence type="ECO:0000256" key="1">
    <source>
        <dbReference type="SAM" id="Coils"/>
    </source>
</evidence>
<keyword evidence="2" id="KW-0472">Membrane</keyword>
<gene>
    <name evidence="3" type="ORF">ISP19_03335</name>
</gene>
<accession>A0ABS2JZH0</accession>
<name>A0ABS2JZH0_9GAMM</name>
<keyword evidence="1" id="KW-0175">Coiled coil</keyword>
<feature type="transmembrane region" description="Helical" evidence="2">
    <location>
        <begin position="60"/>
        <end position="83"/>
    </location>
</feature>
<organism evidence="3 4">
    <name type="scientific">Dyella flava</name>
    <dbReference type="NCBI Taxonomy" id="1920170"/>
    <lineage>
        <taxon>Bacteria</taxon>
        <taxon>Pseudomonadati</taxon>
        <taxon>Pseudomonadota</taxon>
        <taxon>Gammaproteobacteria</taxon>
        <taxon>Lysobacterales</taxon>
        <taxon>Rhodanobacteraceae</taxon>
        <taxon>Dyella</taxon>
    </lineage>
</organism>
<evidence type="ECO:0000313" key="3">
    <source>
        <dbReference type="EMBL" id="MBM7124402.1"/>
    </source>
</evidence>
<evidence type="ECO:0000256" key="2">
    <source>
        <dbReference type="SAM" id="Phobius"/>
    </source>
</evidence>
<dbReference type="RefSeq" id="WP_204679848.1">
    <property type="nucleotide sequence ID" value="NZ_BSNR01000023.1"/>
</dbReference>
<sequence length="193" mass="20804">MSKDLATRLEALDAKKLLKVLALIVAFSIAATVVTFSAYFMQFGGSFSTDRAVWGQFGEFIGGSLSPLLSFFALLALVLTLVLQSRQLEYAREELEGSRKELAVTLEQLERSADAQAKTAAALTEQAKFSAIGARLSALSAALTVTSEVVSQMQGRPLPQGFDYQALVHRKEDLAGKILKITDELCNGANEPS</sequence>
<comment type="caution">
    <text evidence="3">The sequence shown here is derived from an EMBL/GenBank/DDBJ whole genome shotgun (WGS) entry which is preliminary data.</text>
</comment>
<keyword evidence="2" id="KW-1133">Transmembrane helix</keyword>
<dbReference type="EMBL" id="JADIKE010000026">
    <property type="protein sequence ID" value="MBM7124402.1"/>
    <property type="molecule type" value="Genomic_DNA"/>
</dbReference>
<evidence type="ECO:0000313" key="4">
    <source>
        <dbReference type="Proteomes" id="UP001430149"/>
    </source>
</evidence>
<feature type="transmembrane region" description="Helical" evidence="2">
    <location>
        <begin position="20"/>
        <end position="40"/>
    </location>
</feature>